<comment type="caution">
    <text evidence="3">The sequence shown here is derived from an EMBL/GenBank/DDBJ whole genome shotgun (WGS) entry which is preliminary data.</text>
</comment>
<dbReference type="Proteomes" id="UP000054653">
    <property type="component" value="Unassembled WGS sequence"/>
</dbReference>
<gene>
    <name evidence="3" type="ORF">T03_13131</name>
</gene>
<keyword evidence="4" id="KW-1185">Reference proteome</keyword>
<evidence type="ECO:0000313" key="4">
    <source>
        <dbReference type="Proteomes" id="UP000054653"/>
    </source>
</evidence>
<evidence type="ECO:0000256" key="2">
    <source>
        <dbReference type="SAM" id="Phobius"/>
    </source>
</evidence>
<reference evidence="3 4" key="1">
    <citation type="submission" date="2015-01" db="EMBL/GenBank/DDBJ databases">
        <title>Evolution of Trichinella species and genotypes.</title>
        <authorList>
            <person name="Korhonen P.K."/>
            <person name="Edoardo P."/>
            <person name="Giuseppe L.R."/>
            <person name="Gasser R.B."/>
        </authorList>
    </citation>
    <scope>NUCLEOTIDE SEQUENCE [LARGE SCALE GENOMIC DNA]</scope>
    <source>
        <strain evidence="3">ISS120</strain>
    </source>
</reference>
<protein>
    <submittedName>
        <fullName evidence="3">Uncharacterized protein</fullName>
    </submittedName>
</protein>
<dbReference type="AlphaFoldDB" id="A0A0V1D426"/>
<organism evidence="3 4">
    <name type="scientific">Trichinella britovi</name>
    <name type="common">Parasitic roundworm</name>
    <dbReference type="NCBI Taxonomy" id="45882"/>
    <lineage>
        <taxon>Eukaryota</taxon>
        <taxon>Metazoa</taxon>
        <taxon>Ecdysozoa</taxon>
        <taxon>Nematoda</taxon>
        <taxon>Enoplea</taxon>
        <taxon>Dorylaimia</taxon>
        <taxon>Trichinellida</taxon>
        <taxon>Trichinellidae</taxon>
        <taxon>Trichinella</taxon>
    </lineage>
</organism>
<dbReference type="EMBL" id="JYDI01000045">
    <property type="protein sequence ID" value="KRY56277.1"/>
    <property type="molecule type" value="Genomic_DNA"/>
</dbReference>
<feature type="transmembrane region" description="Helical" evidence="2">
    <location>
        <begin position="6"/>
        <end position="23"/>
    </location>
</feature>
<dbReference type="OrthoDB" id="10433368at2759"/>
<sequence>MTCFSILLFFTVFIYVYCLRFYSSVSFKITSTSVGVKFNKLCYVNLKIRTPCHTVVCQNSGSICYVDLRMLCYITHKAKHSLKVYYRILRHDASKHALEMLQLEIRISIKHAQLVQKIFYKILKIVYEFIVCLGSIQITEYEFHLKSQLFTFLSSISMKILPTFNIIFMRLLLLKAVIFSVSMNVQKNSPNDGLIFYSKSLVYENVGAEQQQVSVAGDALMISLRCSCCNALAIDSQMTVVMKKTDRLILNATKRYRMSWEEAGLQVTTSIEQQQQTKDWPLPTAGQQFLTAPPSTRTATAISYKTLANRLLTTADCTAATEQQQQQQQQQASKQSSKQKEKIAIS</sequence>
<feature type="transmembrane region" description="Helical" evidence="2">
    <location>
        <begin position="118"/>
        <end position="138"/>
    </location>
</feature>
<keyword evidence="2" id="KW-1133">Transmembrane helix</keyword>
<keyword evidence="2" id="KW-0472">Membrane</keyword>
<accession>A0A0V1D426</accession>
<feature type="compositionally biased region" description="Low complexity" evidence="1">
    <location>
        <begin position="320"/>
        <end position="336"/>
    </location>
</feature>
<evidence type="ECO:0000313" key="3">
    <source>
        <dbReference type="EMBL" id="KRY56277.1"/>
    </source>
</evidence>
<feature type="transmembrane region" description="Helical" evidence="2">
    <location>
        <begin position="150"/>
        <end position="173"/>
    </location>
</feature>
<name>A0A0V1D426_TRIBR</name>
<feature type="region of interest" description="Disordered" evidence="1">
    <location>
        <begin position="320"/>
        <end position="346"/>
    </location>
</feature>
<keyword evidence="2" id="KW-0812">Transmembrane</keyword>
<evidence type="ECO:0000256" key="1">
    <source>
        <dbReference type="SAM" id="MobiDB-lite"/>
    </source>
</evidence>
<proteinExistence type="predicted"/>